<dbReference type="Ensembl" id="ENSSGRT00000035943.1">
    <property type="protein sequence ID" value="ENSSGRP00000033481.1"/>
    <property type="gene ID" value="ENSSGRG00000018643.1"/>
</dbReference>
<reference evidence="7" key="2">
    <citation type="submission" date="2025-09" db="UniProtKB">
        <authorList>
            <consortium name="Ensembl"/>
        </authorList>
    </citation>
    <scope>IDENTIFICATION</scope>
</reference>
<dbReference type="GO" id="GO:0003723">
    <property type="term" value="F:RNA binding"/>
    <property type="evidence" value="ECO:0007669"/>
    <property type="project" value="UniProtKB-UniRule"/>
</dbReference>
<feature type="compositionally biased region" description="Basic and acidic residues" evidence="3">
    <location>
        <begin position="942"/>
        <end position="988"/>
    </location>
</feature>
<dbReference type="SMART" id="SM00360">
    <property type="entry name" value="RRM"/>
    <property type="match status" value="1"/>
</dbReference>
<dbReference type="OMA" id="HQQKAMN"/>
<feature type="compositionally biased region" description="Basic and acidic residues" evidence="3">
    <location>
        <begin position="238"/>
        <end position="250"/>
    </location>
</feature>
<feature type="compositionally biased region" description="Polar residues" evidence="3">
    <location>
        <begin position="1060"/>
        <end position="1077"/>
    </location>
</feature>
<keyword evidence="1 2" id="KW-0694">RNA-binding</keyword>
<dbReference type="InterPro" id="IPR000504">
    <property type="entry name" value="RRM_dom"/>
</dbReference>
<feature type="compositionally biased region" description="Basic and acidic residues" evidence="3">
    <location>
        <begin position="524"/>
        <end position="533"/>
    </location>
</feature>
<dbReference type="FunFam" id="3.30.70.330:FF:000094">
    <property type="entry name" value="SR-related CTD associated factor 8"/>
    <property type="match status" value="1"/>
</dbReference>
<dbReference type="InterPro" id="IPR035979">
    <property type="entry name" value="RBD_domain_sf"/>
</dbReference>
<feature type="compositionally biased region" description="Low complexity" evidence="3">
    <location>
        <begin position="539"/>
        <end position="553"/>
    </location>
</feature>
<dbReference type="PROSITE" id="PS50102">
    <property type="entry name" value="RRM"/>
    <property type="match status" value="1"/>
</dbReference>
<feature type="compositionally biased region" description="Low complexity" evidence="3">
    <location>
        <begin position="1107"/>
        <end position="1122"/>
    </location>
</feature>
<evidence type="ECO:0000256" key="2">
    <source>
        <dbReference type="PROSITE-ProRule" id="PRU00176"/>
    </source>
</evidence>
<feature type="compositionally biased region" description="Basic residues" evidence="3">
    <location>
        <begin position="334"/>
        <end position="367"/>
    </location>
</feature>
<feature type="region of interest" description="Disordered" evidence="3">
    <location>
        <begin position="112"/>
        <end position="134"/>
    </location>
</feature>
<dbReference type="Pfam" id="PF00076">
    <property type="entry name" value="RRM_1"/>
    <property type="match status" value="1"/>
</dbReference>
<name>A0A672M504_SINGR</name>
<dbReference type="InterPro" id="IPR008942">
    <property type="entry name" value="ENTH_VHS"/>
</dbReference>
<feature type="compositionally biased region" description="Polar residues" evidence="3">
    <location>
        <begin position="1137"/>
        <end position="1152"/>
    </location>
</feature>
<evidence type="ECO:0000256" key="1">
    <source>
        <dbReference type="ARBA" id="ARBA00022884"/>
    </source>
</evidence>
<feature type="region of interest" description="Disordered" evidence="3">
    <location>
        <begin position="327"/>
        <end position="386"/>
    </location>
</feature>
<feature type="region of interest" description="Disordered" evidence="3">
    <location>
        <begin position="238"/>
        <end position="257"/>
    </location>
</feature>
<dbReference type="SUPFAM" id="SSF54928">
    <property type="entry name" value="RNA-binding domain, RBD"/>
    <property type="match status" value="1"/>
</dbReference>
<dbReference type="Gene3D" id="3.30.70.330">
    <property type="match status" value="1"/>
</dbReference>
<dbReference type="PROSITE" id="PS51391">
    <property type="entry name" value="CID"/>
    <property type="match status" value="1"/>
</dbReference>
<dbReference type="Proteomes" id="UP000472262">
    <property type="component" value="Unassembled WGS sequence"/>
</dbReference>
<sequence>SIIVQQHCHHWVKYTFWIQNCKPEYKVPGLYVIDSIVRQSRHQFGQEKDVFAPRFSKNIITTFQNLYRCPADDKSKIVRVLNLWQKNSVFKSDIIQPLLDMAAGLPPPSVTPVSASSAVPVNSTTPGTPATPATPANIVQSLPDWASQISNTDTVAAVAQILQSPQGQQLQQLVQSLQMQQQKPQPSLLQALDAGLVVQLQALTAQLTAAAAANTLNPLEQRVSSFNKKLLGQFDFRNESEHSEDSKKDATPSQLPVVPESINSSIFHQLAEHLQQQNLEQFQKQLMEHQKPAAPVQGHTRDLGPGWCSNVTKWFLSYLNFSSAGKEPLYLPRSPKRRRSRSRSGSRKRKHRKRSRSRSRDRKRKSSRSYSSERRAREREKERQKKGLPLIRSRVLSVCSTTLWVGQVDKKATQQDLTNLFEEFGQIESINMIPPRGCAYICMVHRQDAYRALQKLSTGSYKIGSKVIKIAWALNKGVKQEYKQFWDVDLGVTYIPWEKVKLDDLDDFAEGGMIDQETVNNEWESQRNTETAKETPNQAVTAETSTASSTPSEAFTQPVTMMPMQIPVAQTVPAVGLVPPSFPVTMTMPPPGFGPPPPFLRAGFNASQPPPGTWFQPEHLTIKDLVERKITIEHIYIHTNMKHFVFIFVLWVIFLFFLLSGMQNAVRSGMGLLGLHPSASLTHPLSGQRMAGLLPLELRPNLLQGPGGRFPLLMQPGLAHQTNNVLDASLQARVRVPFSQMEQFNRAEGTFARAPNPSSAGADSLAKADNETPPRSDVGAQQEGDQDYRFPPPEKQSTGLLKTPPLEMRTEPVPVRPPLLERPPRTVMQAEGREGRRENMSGGFRAESRWGPPRGDFDERDMRGMSAGPPKGFQEERSNPNFQNRFEGRSGSSSGPAWNRGTGPSFNANMHQDYDDRRRPWERQKDRDDRDMDFWGEINGNRQRERERDRNRDRERGRERNRERDREWERERDREREHEKDKERERKCWTPLSSQSQPQPLLPKSQPLLPLPTPLVAQPEVQEEVQINSLSLPVPQHQPHPEPQPTEREAEPQPEVMPELQSQPKSLSSAEEMANSQEQEKASRINGMETGSKPQLNILEPASQTATEPSRSPSPSLTSTPTCFQNEPLKREKTPEMSVSSSVDADTEQTGPKVNAETEPELEKTDTEET</sequence>
<evidence type="ECO:0000259" key="5">
    <source>
        <dbReference type="PROSITE" id="PS50102"/>
    </source>
</evidence>
<feature type="compositionally biased region" description="Basic and acidic residues" evidence="3">
    <location>
        <begin position="371"/>
        <end position="385"/>
    </location>
</feature>
<dbReference type="SMART" id="SM00582">
    <property type="entry name" value="RPR"/>
    <property type="match status" value="1"/>
</dbReference>
<protein>
    <submittedName>
        <fullName evidence="7">SR-related CTD associated factor 8</fullName>
    </submittedName>
</protein>
<feature type="domain" description="CID" evidence="6">
    <location>
        <begin position="1"/>
        <end position="106"/>
    </location>
</feature>
<dbReference type="PANTHER" id="PTHR23140">
    <property type="entry name" value="RNA PROCESSING PROTEIN LD23810P"/>
    <property type="match status" value="1"/>
</dbReference>
<reference evidence="7" key="1">
    <citation type="submission" date="2025-08" db="UniProtKB">
        <authorList>
            <consortium name="Ensembl"/>
        </authorList>
    </citation>
    <scope>IDENTIFICATION</scope>
</reference>
<feature type="region of interest" description="Disordered" evidence="3">
    <location>
        <begin position="519"/>
        <end position="553"/>
    </location>
</feature>
<dbReference type="InterPro" id="IPR034370">
    <property type="entry name" value="SCAF8_RRM"/>
</dbReference>
<keyword evidence="4" id="KW-0812">Transmembrane</keyword>
<dbReference type="AlphaFoldDB" id="A0A672M504"/>
<dbReference type="Pfam" id="PF04818">
    <property type="entry name" value="CID"/>
    <property type="match status" value="1"/>
</dbReference>
<dbReference type="InterPro" id="IPR012677">
    <property type="entry name" value="Nucleotide-bd_a/b_plait_sf"/>
</dbReference>
<evidence type="ECO:0000313" key="7">
    <source>
        <dbReference type="Ensembl" id="ENSSGRP00000033481.1"/>
    </source>
</evidence>
<dbReference type="PANTHER" id="PTHR23140:SF1">
    <property type="entry name" value="SR-RELATED CTD ASSOCIATED FACTOR 8"/>
    <property type="match status" value="1"/>
</dbReference>
<evidence type="ECO:0000313" key="8">
    <source>
        <dbReference type="Proteomes" id="UP000472262"/>
    </source>
</evidence>
<feature type="compositionally biased region" description="Basic and acidic residues" evidence="3">
    <location>
        <begin position="1161"/>
        <end position="1170"/>
    </location>
</feature>
<keyword evidence="8" id="KW-1185">Reference proteome</keyword>
<organism evidence="7 8">
    <name type="scientific">Sinocyclocheilus grahami</name>
    <name type="common">Dianchi golden-line fish</name>
    <name type="synonym">Barbus grahami</name>
    <dbReference type="NCBI Taxonomy" id="75366"/>
    <lineage>
        <taxon>Eukaryota</taxon>
        <taxon>Metazoa</taxon>
        <taxon>Chordata</taxon>
        <taxon>Craniata</taxon>
        <taxon>Vertebrata</taxon>
        <taxon>Euteleostomi</taxon>
        <taxon>Actinopterygii</taxon>
        <taxon>Neopterygii</taxon>
        <taxon>Teleostei</taxon>
        <taxon>Ostariophysi</taxon>
        <taxon>Cypriniformes</taxon>
        <taxon>Cyprinidae</taxon>
        <taxon>Cyprininae</taxon>
        <taxon>Sinocyclocheilus</taxon>
    </lineage>
</organism>
<dbReference type="Gene3D" id="1.25.40.90">
    <property type="match status" value="1"/>
</dbReference>
<feature type="region of interest" description="Disordered" evidence="3">
    <location>
        <begin position="749"/>
        <end position="1170"/>
    </location>
</feature>
<evidence type="ECO:0000259" key="6">
    <source>
        <dbReference type="PROSITE" id="PS51391"/>
    </source>
</evidence>
<keyword evidence="4" id="KW-0472">Membrane</keyword>
<dbReference type="GO" id="GO:0005634">
    <property type="term" value="C:nucleus"/>
    <property type="evidence" value="ECO:0007669"/>
    <property type="project" value="TreeGrafter"/>
</dbReference>
<dbReference type="InParanoid" id="A0A672M504"/>
<feature type="domain" description="RRM" evidence="5">
    <location>
        <begin position="401"/>
        <end position="475"/>
    </location>
</feature>
<dbReference type="SUPFAM" id="SSF48464">
    <property type="entry name" value="ENTH/VHS domain"/>
    <property type="match status" value="1"/>
</dbReference>
<feature type="compositionally biased region" description="Basic and acidic residues" evidence="3">
    <location>
        <begin position="912"/>
        <end position="933"/>
    </location>
</feature>
<feature type="transmembrane region" description="Helical" evidence="4">
    <location>
        <begin position="644"/>
        <end position="662"/>
    </location>
</feature>
<feature type="compositionally biased region" description="Polar residues" evidence="3">
    <location>
        <begin position="879"/>
        <end position="910"/>
    </location>
</feature>
<proteinExistence type="predicted"/>
<dbReference type="InterPro" id="IPR051485">
    <property type="entry name" value="SR-CTD_assoc_factor"/>
</dbReference>
<evidence type="ECO:0000256" key="4">
    <source>
        <dbReference type="SAM" id="Phobius"/>
    </source>
</evidence>
<keyword evidence="4" id="KW-1133">Transmembrane helix</keyword>
<dbReference type="InterPro" id="IPR006569">
    <property type="entry name" value="CID_dom"/>
</dbReference>
<feature type="compositionally biased region" description="Low complexity" evidence="3">
    <location>
        <begin position="991"/>
        <end position="1008"/>
    </location>
</feature>
<dbReference type="CDD" id="cd12462">
    <property type="entry name" value="RRM_SCAF8"/>
    <property type="match status" value="1"/>
</dbReference>
<accession>A0A672M504</accession>
<evidence type="ECO:0000256" key="3">
    <source>
        <dbReference type="SAM" id="MobiDB-lite"/>
    </source>
</evidence>